<name>S7VGZ3_9BACT</name>
<evidence type="ECO:0000313" key="1">
    <source>
        <dbReference type="EMBL" id="EPR69251.1"/>
    </source>
</evidence>
<dbReference type="AlphaFoldDB" id="S7VGZ3"/>
<comment type="caution">
    <text evidence="1">The sequence shown here is derived from an EMBL/GenBank/DDBJ whole genome shotgun (WGS) entry which is preliminary data.</text>
</comment>
<accession>S7VGZ3</accession>
<evidence type="ECO:0000313" key="2">
    <source>
        <dbReference type="Proteomes" id="UP000014974"/>
    </source>
</evidence>
<protein>
    <submittedName>
        <fullName evidence="1">Uncharacterized protein</fullName>
    </submittedName>
</protein>
<proteinExistence type="predicted"/>
<dbReference type="Proteomes" id="UP000014974">
    <property type="component" value="Unassembled WGS sequence"/>
</dbReference>
<reference evidence="1 2" key="1">
    <citation type="journal article" date="2013" name="Genome Announc.">
        <title>Draft Genome Sequence of Cyclobacterium qasimii Strain M12-11BT, Isolated from Arctic Marine Sediment.</title>
        <authorList>
            <person name="Shivaji S."/>
            <person name="Ara S."/>
            <person name="Singh A."/>
            <person name="Kumar Pinnaka A."/>
        </authorList>
    </citation>
    <scope>NUCLEOTIDE SEQUENCE [LARGE SCALE GENOMIC DNA]</scope>
    <source>
        <strain evidence="1 2">M12-11B</strain>
    </source>
</reference>
<dbReference type="EMBL" id="ATNM01000071">
    <property type="protein sequence ID" value="EPR69251.1"/>
    <property type="molecule type" value="Genomic_DNA"/>
</dbReference>
<gene>
    <name evidence="1" type="ORF">ADICYQ_1751</name>
</gene>
<organism evidence="1 2">
    <name type="scientific">Cyclobacterium qasimii M12-11B</name>
    <dbReference type="NCBI Taxonomy" id="641524"/>
    <lineage>
        <taxon>Bacteria</taxon>
        <taxon>Pseudomonadati</taxon>
        <taxon>Bacteroidota</taxon>
        <taxon>Cytophagia</taxon>
        <taxon>Cytophagales</taxon>
        <taxon>Cyclobacteriaceae</taxon>
        <taxon>Cyclobacterium</taxon>
    </lineage>
</organism>
<sequence>MLLLDGIISSEEKSTQVEKGQAMRNPLHNLVEFGQKNQIKKEILANKYA</sequence>